<evidence type="ECO:0000259" key="5">
    <source>
        <dbReference type="SMART" id="SM00903"/>
    </source>
</evidence>
<evidence type="ECO:0000256" key="3">
    <source>
        <dbReference type="ARBA" id="ARBA00022643"/>
    </source>
</evidence>
<dbReference type="SUPFAM" id="SSF50475">
    <property type="entry name" value="FMN-binding split barrel"/>
    <property type="match status" value="1"/>
</dbReference>
<dbReference type="GO" id="GO:0010181">
    <property type="term" value="F:FMN binding"/>
    <property type="evidence" value="ECO:0007669"/>
    <property type="project" value="InterPro"/>
</dbReference>
<evidence type="ECO:0000313" key="7">
    <source>
        <dbReference type="Proteomes" id="UP000254879"/>
    </source>
</evidence>
<evidence type="ECO:0000256" key="2">
    <source>
        <dbReference type="ARBA" id="ARBA00022630"/>
    </source>
</evidence>
<keyword evidence="3" id="KW-0288">FMN</keyword>
<proteinExistence type="inferred from homology"/>
<dbReference type="SMART" id="SM00903">
    <property type="entry name" value="Flavin_Reduct"/>
    <property type="match status" value="1"/>
</dbReference>
<name>A0A378MDJ2_LISGR</name>
<accession>A0A378MDJ2</accession>
<dbReference type="GO" id="GO:0016646">
    <property type="term" value="F:oxidoreductase activity, acting on the CH-NH group of donors, NAD or NADP as acceptor"/>
    <property type="evidence" value="ECO:0007669"/>
    <property type="project" value="UniProtKB-ARBA"/>
</dbReference>
<sequence length="204" mass="22749">MHAFSPEDMTSKAWSKLIKGSIIPRPIAWITTQNKDNVINAAPFSYFNIFTPTILAVSIQYDPTQRKDTARNLIDRKEAVVHIPDKALLAQMDQTSSPLPSNESEIELAGLHIVASDLVQPPGIQEAKVRIETKLEAHIPLTVKDSDAIETELFLLRIVKAHLAADIYDVTTGYVDSEKLDPVARLGGPDYSIIDKIKDFKRNF</sequence>
<evidence type="ECO:0000256" key="1">
    <source>
        <dbReference type="ARBA" id="ARBA00001917"/>
    </source>
</evidence>
<dbReference type="InterPro" id="IPR012349">
    <property type="entry name" value="Split_barrel_FMN-bd"/>
</dbReference>
<dbReference type="AlphaFoldDB" id="A0A378MDJ2"/>
<protein>
    <submittedName>
        <fullName evidence="6">Flavin reductase like domain</fullName>
    </submittedName>
</protein>
<dbReference type="Pfam" id="PF01613">
    <property type="entry name" value="Flavin_Reduct"/>
    <property type="match status" value="1"/>
</dbReference>
<dbReference type="Gene3D" id="2.30.110.10">
    <property type="entry name" value="Electron Transport, Fmn-binding Protein, Chain A"/>
    <property type="match status" value="1"/>
</dbReference>
<comment type="similarity">
    <text evidence="4">Belongs to the flavoredoxin family.</text>
</comment>
<dbReference type="PANTHER" id="PTHR33798">
    <property type="entry name" value="FLAVOPROTEIN OXYGENASE"/>
    <property type="match status" value="1"/>
</dbReference>
<evidence type="ECO:0000256" key="4">
    <source>
        <dbReference type="ARBA" id="ARBA00038054"/>
    </source>
</evidence>
<dbReference type="RefSeq" id="WP_003755247.1">
    <property type="nucleotide sequence ID" value="NZ_CABKNG010000001.1"/>
</dbReference>
<comment type="cofactor">
    <cofactor evidence="1">
        <name>FMN</name>
        <dbReference type="ChEBI" id="CHEBI:58210"/>
    </cofactor>
</comment>
<dbReference type="EMBL" id="UGPG01000001">
    <property type="protein sequence ID" value="STY43613.1"/>
    <property type="molecule type" value="Genomic_DNA"/>
</dbReference>
<evidence type="ECO:0000313" key="6">
    <source>
        <dbReference type="EMBL" id="STY43613.1"/>
    </source>
</evidence>
<dbReference type="InterPro" id="IPR002563">
    <property type="entry name" value="Flavin_Rdtase-like_dom"/>
</dbReference>
<reference evidence="6 7" key="1">
    <citation type="submission" date="2018-06" db="EMBL/GenBank/DDBJ databases">
        <authorList>
            <consortium name="Pathogen Informatics"/>
            <person name="Doyle S."/>
        </authorList>
    </citation>
    <scope>NUCLEOTIDE SEQUENCE [LARGE SCALE GENOMIC DNA]</scope>
    <source>
        <strain evidence="7">NCTC 10815</strain>
    </source>
</reference>
<feature type="domain" description="Flavin reductase like" evidence="5">
    <location>
        <begin position="20"/>
        <end position="176"/>
    </location>
</feature>
<organism evidence="6 7">
    <name type="scientific">Listeria grayi</name>
    <name type="common">Listeria murrayi</name>
    <dbReference type="NCBI Taxonomy" id="1641"/>
    <lineage>
        <taxon>Bacteria</taxon>
        <taxon>Bacillati</taxon>
        <taxon>Bacillota</taxon>
        <taxon>Bacilli</taxon>
        <taxon>Bacillales</taxon>
        <taxon>Listeriaceae</taxon>
        <taxon>Listeria</taxon>
    </lineage>
</organism>
<dbReference type="Proteomes" id="UP000254879">
    <property type="component" value="Unassembled WGS sequence"/>
</dbReference>
<gene>
    <name evidence="6" type="ORF">NCTC10815_00912</name>
</gene>
<dbReference type="PANTHER" id="PTHR33798:SF5">
    <property type="entry name" value="FLAVIN REDUCTASE LIKE DOMAIN-CONTAINING PROTEIN"/>
    <property type="match status" value="1"/>
</dbReference>
<keyword evidence="2" id="KW-0285">Flavoprotein</keyword>